<comment type="caution">
    <text evidence="2">The sequence shown here is derived from an EMBL/GenBank/DDBJ whole genome shotgun (WGS) entry which is preliminary data.</text>
</comment>
<dbReference type="PANTHER" id="PTHR24177">
    <property type="entry name" value="CASKIN"/>
    <property type="match status" value="1"/>
</dbReference>
<dbReference type="PANTHER" id="PTHR24177:SF329">
    <property type="entry name" value="ANKYRIN REPEAT PROTEIN"/>
    <property type="match status" value="1"/>
</dbReference>
<gene>
    <name evidence="2" type="ORF">MtrunA17_Chr5g0410501</name>
</gene>
<name>A0A396HS74_MEDTR</name>
<dbReference type="Gramene" id="rna29857">
    <property type="protein sequence ID" value="RHN54774.1"/>
    <property type="gene ID" value="gene29857"/>
</dbReference>
<feature type="chain" id="PRO_5017390990" evidence="1">
    <location>
        <begin position="17"/>
        <end position="304"/>
    </location>
</feature>
<dbReference type="AlphaFoldDB" id="A0A396HS74"/>
<protein>
    <submittedName>
        <fullName evidence="2">Putative ankyrin repeat-containing domain-containing protein</fullName>
    </submittedName>
</protein>
<reference evidence="2" key="1">
    <citation type="journal article" date="2018" name="Nat. Plants">
        <title>Whole-genome landscape of Medicago truncatula symbiotic genes.</title>
        <authorList>
            <person name="Pecrix Y."/>
            <person name="Gamas P."/>
            <person name="Carrere S."/>
        </authorList>
    </citation>
    <scope>NUCLEOTIDE SEQUENCE</scope>
    <source>
        <tissue evidence="2">Leaves</tissue>
    </source>
</reference>
<dbReference type="Proteomes" id="UP000265566">
    <property type="component" value="Chromosome 5"/>
</dbReference>
<proteinExistence type="predicted"/>
<evidence type="ECO:0000313" key="2">
    <source>
        <dbReference type="EMBL" id="RHN54774.1"/>
    </source>
</evidence>
<dbReference type="EMBL" id="PSQE01000005">
    <property type="protein sequence ID" value="RHN54774.1"/>
    <property type="molecule type" value="Genomic_DNA"/>
</dbReference>
<evidence type="ECO:0000256" key="1">
    <source>
        <dbReference type="SAM" id="SignalP"/>
    </source>
</evidence>
<organism evidence="2">
    <name type="scientific">Medicago truncatula</name>
    <name type="common">Barrel medic</name>
    <name type="synonym">Medicago tribuloides</name>
    <dbReference type="NCBI Taxonomy" id="3880"/>
    <lineage>
        <taxon>Eukaryota</taxon>
        <taxon>Viridiplantae</taxon>
        <taxon>Streptophyta</taxon>
        <taxon>Embryophyta</taxon>
        <taxon>Tracheophyta</taxon>
        <taxon>Spermatophyta</taxon>
        <taxon>Magnoliopsida</taxon>
        <taxon>eudicotyledons</taxon>
        <taxon>Gunneridae</taxon>
        <taxon>Pentapetalae</taxon>
        <taxon>rosids</taxon>
        <taxon>fabids</taxon>
        <taxon>Fabales</taxon>
        <taxon>Fabaceae</taxon>
        <taxon>Papilionoideae</taxon>
        <taxon>50 kb inversion clade</taxon>
        <taxon>NPAAA clade</taxon>
        <taxon>Hologalegina</taxon>
        <taxon>IRL clade</taxon>
        <taxon>Trifolieae</taxon>
        <taxon>Medicago</taxon>
    </lineage>
</organism>
<feature type="signal peptide" evidence="1">
    <location>
        <begin position="1"/>
        <end position="16"/>
    </location>
</feature>
<accession>A0A396HS74</accession>
<dbReference type="SUPFAM" id="SSF140860">
    <property type="entry name" value="Pseudo ankyrin repeat-like"/>
    <property type="match status" value="1"/>
</dbReference>
<keyword evidence="1" id="KW-0732">Signal</keyword>
<sequence length="304" mass="34530">MITIILLLLVLDVALRLLKDYPNLVAEVIENVNENVPGESRKVSVLVALAKLHSSFPSGSGFGGLLQQFIYDNLIVGKEFQNNYGIPESNIAKFVSSGTFGDDRNLHTSSSAKRWSVAGFDIPLEKLLDFEYRLVLFFKSQNIVGTREIYDEKYAHYEVLGILKHFSQNIGKFSYEQLIKASAHEAMLYAAENGIVEFVNAMREANPDLLSVTDNNGRGIFWYAIQNRRLKVFQLIYFLKGLEKEMFRYRTDVLGNNLLHTAALLVSSSNRNGRLSPAMHIQTEIQWFTVTHIIYLSINISIQR</sequence>